<dbReference type="AlphaFoldDB" id="A0A6G0Z883"/>
<dbReference type="InterPro" id="IPR037361">
    <property type="entry name" value="COMMD10"/>
</dbReference>
<sequence>MSFENLAKDLSFVSGLELLNNVDDKKFVRLVDRMIRDFEPNRLSSFSKPELASMEKALKLNSNECQCLLNCLSQLLKEVISDVTKPLILKNVLSKLFLLNEKKVELFCECWSTNAEQVVSRLQQNLTHSCRLKDVNWALNISSNVGLGIELSDPEPRCLIELKVEDTHYHNEPKIKEINLDLDEKELKKLYDTLEKIQVKLDSLSN</sequence>
<accession>A0A6G0Z883</accession>
<evidence type="ECO:0000313" key="2">
    <source>
        <dbReference type="EMBL" id="KAF0766921.1"/>
    </source>
</evidence>
<evidence type="ECO:0000259" key="1">
    <source>
        <dbReference type="PROSITE" id="PS51269"/>
    </source>
</evidence>
<dbReference type="PROSITE" id="PS51269">
    <property type="entry name" value="COMM"/>
    <property type="match status" value="1"/>
</dbReference>
<organism evidence="2 3">
    <name type="scientific">Aphis craccivora</name>
    <name type="common">Cowpea aphid</name>
    <dbReference type="NCBI Taxonomy" id="307492"/>
    <lineage>
        <taxon>Eukaryota</taxon>
        <taxon>Metazoa</taxon>
        <taxon>Ecdysozoa</taxon>
        <taxon>Arthropoda</taxon>
        <taxon>Hexapoda</taxon>
        <taxon>Insecta</taxon>
        <taxon>Pterygota</taxon>
        <taxon>Neoptera</taxon>
        <taxon>Paraneoptera</taxon>
        <taxon>Hemiptera</taxon>
        <taxon>Sternorrhyncha</taxon>
        <taxon>Aphidomorpha</taxon>
        <taxon>Aphidoidea</taxon>
        <taxon>Aphididae</taxon>
        <taxon>Aphidini</taxon>
        <taxon>Aphis</taxon>
        <taxon>Aphis</taxon>
    </lineage>
</organism>
<evidence type="ECO:0000313" key="3">
    <source>
        <dbReference type="Proteomes" id="UP000478052"/>
    </source>
</evidence>
<dbReference type="InterPro" id="IPR017920">
    <property type="entry name" value="COMM"/>
</dbReference>
<keyword evidence="3" id="KW-1185">Reference proteome</keyword>
<dbReference type="EMBL" id="VUJU01001077">
    <property type="protein sequence ID" value="KAF0766921.1"/>
    <property type="molecule type" value="Genomic_DNA"/>
</dbReference>
<comment type="caution">
    <text evidence="2">The sequence shown here is derived from an EMBL/GenBank/DDBJ whole genome shotgun (WGS) entry which is preliminary data.</text>
</comment>
<protein>
    <submittedName>
        <fullName evidence="2">COMM domain-containing protein 10-like isoform X1</fullName>
    </submittedName>
</protein>
<dbReference type="Pfam" id="PF07258">
    <property type="entry name" value="COMM_domain"/>
    <property type="match status" value="1"/>
</dbReference>
<gene>
    <name evidence="2" type="ORF">FWK35_00004220</name>
</gene>
<dbReference type="OrthoDB" id="77522at2759"/>
<dbReference type="PANTHER" id="PTHR12333:SF0">
    <property type="entry name" value="COMM DOMAIN-CONTAINING PROTEIN 10"/>
    <property type="match status" value="1"/>
</dbReference>
<feature type="domain" description="COMM" evidence="1">
    <location>
        <begin position="131"/>
        <end position="205"/>
    </location>
</feature>
<name>A0A6G0Z883_APHCR</name>
<dbReference type="Proteomes" id="UP000478052">
    <property type="component" value="Unassembled WGS sequence"/>
</dbReference>
<dbReference type="Pfam" id="PF21672">
    <property type="entry name" value="COMM_HN"/>
    <property type="match status" value="1"/>
</dbReference>
<reference evidence="2 3" key="1">
    <citation type="submission" date="2019-08" db="EMBL/GenBank/DDBJ databases">
        <title>Whole genome of Aphis craccivora.</title>
        <authorList>
            <person name="Voronova N.V."/>
            <person name="Shulinski R.S."/>
            <person name="Bandarenka Y.V."/>
            <person name="Zhorov D.G."/>
            <person name="Warner D."/>
        </authorList>
    </citation>
    <scope>NUCLEOTIDE SEQUENCE [LARGE SCALE GENOMIC DNA]</scope>
    <source>
        <strain evidence="2">180601</strain>
        <tissue evidence="2">Whole Body</tissue>
    </source>
</reference>
<dbReference type="PANTHER" id="PTHR12333">
    <property type="entry name" value="COMM DOMAIN CONTAINING PROTEIN 10"/>
    <property type="match status" value="1"/>
</dbReference>
<proteinExistence type="predicted"/>